<dbReference type="OrthoDB" id="495663at2759"/>
<dbReference type="RefSeq" id="XP_007511184.1">
    <property type="nucleotide sequence ID" value="XM_007511122.1"/>
</dbReference>
<organism evidence="2 3">
    <name type="scientific">Bathycoccus prasinos</name>
    <dbReference type="NCBI Taxonomy" id="41875"/>
    <lineage>
        <taxon>Eukaryota</taxon>
        <taxon>Viridiplantae</taxon>
        <taxon>Chlorophyta</taxon>
        <taxon>Mamiellophyceae</taxon>
        <taxon>Mamiellales</taxon>
        <taxon>Bathycoccaceae</taxon>
        <taxon>Bathycoccus</taxon>
    </lineage>
</organism>
<dbReference type="Pfam" id="PF09980">
    <property type="entry name" value="DUF2214"/>
    <property type="match status" value="1"/>
</dbReference>
<keyword evidence="1" id="KW-1133">Transmembrane helix</keyword>
<feature type="transmembrane region" description="Helical" evidence="1">
    <location>
        <begin position="127"/>
        <end position="145"/>
    </location>
</feature>
<dbReference type="Proteomes" id="UP000198341">
    <property type="component" value="Chromosome 9"/>
</dbReference>
<gene>
    <name evidence="2" type="ORF">Bathy09g04320</name>
</gene>
<keyword evidence="1" id="KW-0472">Membrane</keyword>
<dbReference type="KEGG" id="bpg:Bathy09g04320"/>
<accession>K8FIF2</accession>
<dbReference type="EMBL" id="FO082270">
    <property type="protein sequence ID" value="CCO66744.1"/>
    <property type="molecule type" value="Genomic_DNA"/>
</dbReference>
<keyword evidence="1" id="KW-0812">Transmembrane</keyword>
<feature type="transmembrane region" description="Helical" evidence="1">
    <location>
        <begin position="165"/>
        <end position="184"/>
    </location>
</feature>
<feature type="transmembrane region" description="Helical" evidence="1">
    <location>
        <begin position="220"/>
        <end position="239"/>
    </location>
</feature>
<feature type="transmembrane region" description="Helical" evidence="1">
    <location>
        <begin position="65"/>
        <end position="83"/>
    </location>
</feature>
<evidence type="ECO:0000256" key="1">
    <source>
        <dbReference type="SAM" id="Phobius"/>
    </source>
</evidence>
<sequence>MQTTIQTNGRTNASSSLRPLGLRCRGRHGAAVLKASGRGTPVRRLRVENVITPTTNKKATTTTGCLGLAAAALFHAPAAFAAAAENAVPSAFAAYGHYLGLLLIVGSLATEKAILKPNMSGDELMKLVIADSVYGIAGVLVLYTGYLRVTQYGKGWEFYSHEPIFWFKMFLFAVMGSSSLFVTIKTITTFAEKQKSTDENETYISEKLATRMGKVLNGELLAVLAIPLAATTMSRGILFQQEMDWHLGAAPVALASAGLGFKYVKEALTWSED</sequence>
<protein>
    <submittedName>
        <fullName evidence="2">Uncharacterized protein</fullName>
    </submittedName>
</protein>
<proteinExistence type="predicted"/>
<dbReference type="eggNOG" id="ENOG502S1I9">
    <property type="taxonomic scope" value="Eukaryota"/>
</dbReference>
<name>K8FIF2_9CHLO</name>
<reference evidence="2 3" key="1">
    <citation type="submission" date="2011-10" db="EMBL/GenBank/DDBJ databases">
        <authorList>
            <person name="Genoscope - CEA"/>
        </authorList>
    </citation>
    <scope>NUCLEOTIDE SEQUENCE [LARGE SCALE GENOMIC DNA]</scope>
    <source>
        <strain evidence="2 3">RCC 1105</strain>
    </source>
</reference>
<dbReference type="AlphaFoldDB" id="K8FIF2"/>
<evidence type="ECO:0000313" key="2">
    <source>
        <dbReference type="EMBL" id="CCO66744.1"/>
    </source>
</evidence>
<keyword evidence="3" id="KW-1185">Reference proteome</keyword>
<evidence type="ECO:0000313" key="3">
    <source>
        <dbReference type="Proteomes" id="UP000198341"/>
    </source>
</evidence>
<feature type="transmembrane region" description="Helical" evidence="1">
    <location>
        <begin position="95"/>
        <end position="115"/>
    </location>
</feature>
<dbReference type="InterPro" id="IPR018706">
    <property type="entry name" value="DUF2214_membrane"/>
</dbReference>
<dbReference type="GeneID" id="19013938"/>